<comment type="caution">
    <text evidence="1">The sequence shown here is derived from an EMBL/GenBank/DDBJ whole genome shotgun (WGS) entry which is preliminary data.</text>
</comment>
<reference evidence="1" key="1">
    <citation type="journal article" date="2014" name="Front. Microbiol.">
        <title>High frequency of phylogenetically diverse reductive dehalogenase-homologous genes in deep subseafloor sedimentary metagenomes.</title>
        <authorList>
            <person name="Kawai M."/>
            <person name="Futagami T."/>
            <person name="Toyoda A."/>
            <person name="Takaki Y."/>
            <person name="Nishi S."/>
            <person name="Hori S."/>
            <person name="Arai W."/>
            <person name="Tsubouchi T."/>
            <person name="Morono Y."/>
            <person name="Uchiyama I."/>
            <person name="Ito T."/>
            <person name="Fujiyama A."/>
            <person name="Inagaki F."/>
            <person name="Takami H."/>
        </authorList>
    </citation>
    <scope>NUCLEOTIDE SEQUENCE</scope>
    <source>
        <strain evidence="1">Expedition CK06-06</strain>
    </source>
</reference>
<dbReference type="AlphaFoldDB" id="X1HTL5"/>
<gene>
    <name evidence="1" type="ORF">S03H2_41879</name>
</gene>
<sequence>MHQAKVQQRNFLISDNMEDMELWLKNKIKQTKEDLHMFEQLYEHLFDTGR</sequence>
<evidence type="ECO:0000313" key="1">
    <source>
        <dbReference type="EMBL" id="GAH73481.1"/>
    </source>
</evidence>
<proteinExistence type="predicted"/>
<dbReference type="EMBL" id="BARU01026040">
    <property type="protein sequence ID" value="GAH73481.1"/>
    <property type="molecule type" value="Genomic_DNA"/>
</dbReference>
<accession>X1HTL5</accession>
<protein>
    <submittedName>
        <fullName evidence="1">Uncharacterized protein</fullName>
    </submittedName>
</protein>
<name>X1HTL5_9ZZZZ</name>
<organism evidence="1">
    <name type="scientific">marine sediment metagenome</name>
    <dbReference type="NCBI Taxonomy" id="412755"/>
    <lineage>
        <taxon>unclassified sequences</taxon>
        <taxon>metagenomes</taxon>
        <taxon>ecological metagenomes</taxon>
    </lineage>
</organism>